<protein>
    <submittedName>
        <fullName evidence="1">Uncharacterized protein</fullName>
    </submittedName>
</protein>
<comment type="caution">
    <text evidence="1">The sequence shown here is derived from an EMBL/GenBank/DDBJ whole genome shotgun (WGS) entry which is preliminary data.</text>
</comment>
<evidence type="ECO:0000313" key="1">
    <source>
        <dbReference type="EMBL" id="NML14070.1"/>
    </source>
</evidence>
<dbReference type="AlphaFoldDB" id="A0A848F739"/>
<dbReference type="Proteomes" id="UP000574067">
    <property type="component" value="Unassembled WGS sequence"/>
</dbReference>
<keyword evidence="2" id="KW-1185">Reference proteome</keyword>
<name>A0A848F739_9BURK</name>
<evidence type="ECO:0000313" key="2">
    <source>
        <dbReference type="Proteomes" id="UP000574067"/>
    </source>
</evidence>
<reference evidence="1 2" key="1">
    <citation type="submission" date="2020-04" db="EMBL/GenBank/DDBJ databases">
        <title>Azohydromonas sp. isolated from soil.</title>
        <authorList>
            <person name="Dahal R.H."/>
        </authorList>
    </citation>
    <scope>NUCLEOTIDE SEQUENCE [LARGE SCALE GENOMIC DNA]</scope>
    <source>
        <strain evidence="1 2">G-1-1-14</strain>
    </source>
</reference>
<organism evidence="1 2">
    <name type="scientific">Azohydromonas caseinilytica</name>
    <dbReference type="NCBI Taxonomy" id="2728836"/>
    <lineage>
        <taxon>Bacteria</taxon>
        <taxon>Pseudomonadati</taxon>
        <taxon>Pseudomonadota</taxon>
        <taxon>Betaproteobacteria</taxon>
        <taxon>Burkholderiales</taxon>
        <taxon>Sphaerotilaceae</taxon>
        <taxon>Azohydromonas</taxon>
    </lineage>
</organism>
<accession>A0A848F739</accession>
<gene>
    <name evidence="1" type="ORF">HHL10_03630</name>
</gene>
<dbReference type="EMBL" id="JABBFW010000002">
    <property type="protein sequence ID" value="NML14070.1"/>
    <property type="molecule type" value="Genomic_DNA"/>
</dbReference>
<sequence>MQTTFADTVLNITVTGPLVRLELGTVTPAPGSNGKQEFTTTPTQQVVMPLEGFIRAFGMQETVIKKLVADGVIKAQPAAAPGAAAG</sequence>
<dbReference type="RefSeq" id="WP_169158988.1">
    <property type="nucleotide sequence ID" value="NZ_JABBFW010000002.1"/>
</dbReference>
<proteinExistence type="predicted"/>